<name>A0A6C0KZH0_9ZZZZ</name>
<reference evidence="1" key="1">
    <citation type="journal article" date="2020" name="Nature">
        <title>Giant virus diversity and host interactions through global metagenomics.</title>
        <authorList>
            <person name="Schulz F."/>
            <person name="Roux S."/>
            <person name="Paez-Espino D."/>
            <person name="Jungbluth S."/>
            <person name="Walsh D.A."/>
            <person name="Denef V.J."/>
            <person name="McMahon K.D."/>
            <person name="Konstantinidis K.T."/>
            <person name="Eloe-Fadrosh E.A."/>
            <person name="Kyrpides N.C."/>
            <person name="Woyke T."/>
        </authorList>
    </citation>
    <scope>NUCLEOTIDE SEQUENCE</scope>
    <source>
        <strain evidence="1">GVMAG-S-ERX555907-63</strain>
    </source>
</reference>
<accession>A0A6C0KZH0</accession>
<dbReference type="EMBL" id="MN741017">
    <property type="protein sequence ID" value="QHU22673.1"/>
    <property type="molecule type" value="Genomic_DNA"/>
</dbReference>
<sequence>MEVQDIYPKLAEKGSCKKYEPIQGEQILYSRKKRKYCRNKTRRKTVITKESPDLGREPQNVCKNSSKKDLKEMALLLNIKEPEKVCTLINSWKQTYKKPNMKQIKLVASILDISYERYSNSFLNSSSKKDYDIELRRKLLDSIEKKIKNNLIPSFQYWINIENRDSVNWTIILLSKIILPDNFPEHSDLKISEDLYKHYLILLGKEDEKKRNQFFDEENPGFEYLSDEGISELKEALIAKFSSCVSKFVFKKRALSCLVNKSIYSKNNYDPLEFCKKEILTRSYDNKKFSIPYNECLIDNCSENIKKQIQ</sequence>
<protein>
    <submittedName>
        <fullName evidence="1">Uncharacterized protein</fullName>
    </submittedName>
</protein>
<proteinExistence type="predicted"/>
<dbReference type="AlphaFoldDB" id="A0A6C0KZH0"/>
<organism evidence="1">
    <name type="scientific">viral metagenome</name>
    <dbReference type="NCBI Taxonomy" id="1070528"/>
    <lineage>
        <taxon>unclassified sequences</taxon>
        <taxon>metagenomes</taxon>
        <taxon>organismal metagenomes</taxon>
    </lineage>
</organism>
<evidence type="ECO:0000313" key="1">
    <source>
        <dbReference type="EMBL" id="QHU22673.1"/>
    </source>
</evidence>